<protein>
    <submittedName>
        <fullName evidence="1">Uncharacterized protein</fullName>
    </submittedName>
</protein>
<organism evidence="1 2">
    <name type="scientific">Clytia hemisphaerica</name>
    <dbReference type="NCBI Taxonomy" id="252671"/>
    <lineage>
        <taxon>Eukaryota</taxon>
        <taxon>Metazoa</taxon>
        <taxon>Cnidaria</taxon>
        <taxon>Hydrozoa</taxon>
        <taxon>Hydroidolina</taxon>
        <taxon>Leptothecata</taxon>
        <taxon>Obeliida</taxon>
        <taxon>Clytiidae</taxon>
        <taxon>Clytia</taxon>
    </lineage>
</organism>
<dbReference type="OrthoDB" id="6021021at2759"/>
<keyword evidence="2" id="KW-1185">Reference proteome</keyword>
<accession>A0A7M5X6B8</accession>
<sequence length="101" mass="11861">GLPYTDCIEGQGTYTQNKFKGNYTVNKCKKGCFWEKEFEKCGAIPQMYKKHMREPHRFENKTFVDDVTGHECLANFEEEHHVDDICSDECDLPPCYEEKIN</sequence>
<proteinExistence type="predicted"/>
<name>A0A7M5X6B8_9CNID</name>
<evidence type="ECO:0000313" key="2">
    <source>
        <dbReference type="Proteomes" id="UP000594262"/>
    </source>
</evidence>
<dbReference type="AlphaFoldDB" id="A0A7M5X6B8"/>
<evidence type="ECO:0000313" key="1">
    <source>
        <dbReference type="EnsemblMetazoa" id="CLYHEMP018528.1"/>
    </source>
</evidence>
<dbReference type="EnsemblMetazoa" id="CLYHEMT018528.1">
    <property type="protein sequence ID" value="CLYHEMP018528.1"/>
    <property type="gene ID" value="CLYHEMG018528"/>
</dbReference>
<dbReference type="Proteomes" id="UP000594262">
    <property type="component" value="Unplaced"/>
</dbReference>
<reference evidence="1" key="1">
    <citation type="submission" date="2021-01" db="UniProtKB">
        <authorList>
            <consortium name="EnsemblMetazoa"/>
        </authorList>
    </citation>
    <scope>IDENTIFICATION</scope>
</reference>